<dbReference type="InterPro" id="IPR035903">
    <property type="entry name" value="HesB-like_dom_sf"/>
</dbReference>
<proteinExistence type="predicted"/>
<sequence length="113" mass="12801">MEINITAAAIEKINERTEGRKGYLKLKYDTDGCGCAVNGVVALWFVPEIADDEIAIETNDRTVYVEKSKMIFFDEQMKIDFSQVANCFQLKSPQQILNGHMSLIMKEKTDCSI</sequence>
<dbReference type="RefSeq" id="WP_248736620.1">
    <property type="nucleotide sequence ID" value="NZ_CALBWS010000026.1"/>
</dbReference>
<organism evidence="2 3">
    <name type="scientific">Neobacillus rhizosphaerae</name>
    <dbReference type="NCBI Taxonomy" id="2880965"/>
    <lineage>
        <taxon>Bacteria</taxon>
        <taxon>Bacillati</taxon>
        <taxon>Bacillota</taxon>
        <taxon>Bacilli</taxon>
        <taxon>Bacillales</taxon>
        <taxon>Bacillaceae</taxon>
        <taxon>Neobacillus</taxon>
    </lineage>
</organism>
<name>A0ABM9EW33_9BACI</name>
<dbReference type="Gene3D" id="2.60.300.12">
    <property type="entry name" value="HesB-like domain"/>
    <property type="match status" value="1"/>
</dbReference>
<gene>
    <name evidence="2" type="ORF">BACCIP111895_03552</name>
</gene>
<evidence type="ECO:0000313" key="3">
    <source>
        <dbReference type="Proteomes" id="UP000838308"/>
    </source>
</evidence>
<protein>
    <recommendedName>
        <fullName evidence="1">Core domain-containing protein</fullName>
    </recommendedName>
</protein>
<accession>A0ABM9EW33</accession>
<comment type="caution">
    <text evidence="2">The sequence shown here is derived from an EMBL/GenBank/DDBJ whole genome shotgun (WGS) entry which is preliminary data.</text>
</comment>
<dbReference type="EMBL" id="CALBWS010000026">
    <property type="protein sequence ID" value="CAH2716367.1"/>
    <property type="molecule type" value="Genomic_DNA"/>
</dbReference>
<dbReference type="SUPFAM" id="SSF89360">
    <property type="entry name" value="HesB-like domain"/>
    <property type="match status" value="1"/>
</dbReference>
<feature type="domain" description="Core" evidence="1">
    <location>
        <begin position="1"/>
        <end position="103"/>
    </location>
</feature>
<evidence type="ECO:0000259" key="1">
    <source>
        <dbReference type="Pfam" id="PF01521"/>
    </source>
</evidence>
<evidence type="ECO:0000313" key="2">
    <source>
        <dbReference type="EMBL" id="CAH2716367.1"/>
    </source>
</evidence>
<reference evidence="2" key="1">
    <citation type="submission" date="2022-04" db="EMBL/GenBank/DDBJ databases">
        <authorList>
            <person name="Criscuolo A."/>
        </authorList>
    </citation>
    <scope>NUCLEOTIDE SEQUENCE</scope>
    <source>
        <strain evidence="2">CIP111895</strain>
    </source>
</reference>
<dbReference type="Pfam" id="PF01521">
    <property type="entry name" value="Fe-S_biosyn"/>
    <property type="match status" value="1"/>
</dbReference>
<keyword evidence="3" id="KW-1185">Reference proteome</keyword>
<dbReference type="Proteomes" id="UP000838308">
    <property type="component" value="Unassembled WGS sequence"/>
</dbReference>
<dbReference type="InterPro" id="IPR000361">
    <property type="entry name" value="ATAP_core_dom"/>
</dbReference>